<evidence type="ECO:0000256" key="8">
    <source>
        <dbReference type="ARBA" id="ARBA00022840"/>
    </source>
</evidence>
<dbReference type="PROSITE" id="PS00107">
    <property type="entry name" value="PROTEIN_KINASE_ATP"/>
    <property type="match status" value="1"/>
</dbReference>
<evidence type="ECO:0000256" key="6">
    <source>
        <dbReference type="ARBA" id="ARBA00022741"/>
    </source>
</evidence>
<dbReference type="Gene3D" id="1.10.510.10">
    <property type="entry name" value="Transferase(Phosphotransferase) domain 1"/>
    <property type="match status" value="1"/>
</dbReference>
<keyword evidence="7" id="KW-0418">Kinase</keyword>
<keyword evidence="2" id="KW-0963">Cytoplasm</keyword>
<sequence>MENGLSGSPRQKFAQNGIPSASAGKASNNHLNNISIQTGEEFSMDFIQDRAAPRGITPRPVIDTGQMDHANYSNCPNFHAVYEDLTGILGLSRSNSDAYSDVSNSSLAKGNAGYLDRIRKVPSDGCWRITENCIDECVEYNNQYGSETSESPNSGKVKFLCSFGGKILPRPGDGRLRYVGGDNRLISIGKQFSWRELMQKTLKVYSQPHTIKYQLPGEDLDALISVSCNEDLQNMMEEYNNLERADGSFRLRIFLISPSETESPPLDTRALQSDSEYHYFVAVNNIAEPSAMKVSSGNNSLSSQIGYILDNNSPSIQNNSQFSPLDITSGAKDSAGMCINQPSPQLFDTSQIVRIPMESSPFTPTVNQKESAKISQKQSTEDQYVIYQQKIQSDIQMPNGSSNLPFVHHAQIRELVNPHFTHNQSDLSSNSNYEKSAQEERSFHSEKCRIKESVGPVQGMPHACSDSLLQDASERVVPNISEFAESYLNFMGQPSSHNTLIVQQQELDLQCQENALNVIYNPYTSQKTISENFQNREEPSISHLVSETSTFTGNLVDTNCNPYSIHGGHGSSKESEAFECSVPTFHLNSSKESQAEKPAINTGFVCEDTSTMPFVPPSSWPMNYLETSFPNTAAPTCTVPSNSKSTEDGIANSSSSVPLVTLSSTDMSLNLYSNGLPTWSLFNSAAMDDVLKREVALLHPDAAKCSYSGANPAYHGVFPEKSRTNAVPNVNAEAPIETVVTVEDVTDSVPPDIPASSVVVPHVFHECAEDDENGNTSSPECRSEDGKNDERGADESISDAAIAEIEAGIYGLQIIRNADLEELRELGSGTFGTVFHGKWRGTDVAIKRIKKSCFAGRSSEQERLTKDFWREAQILSKLHHPNVVALYGVVPDGAEGTLATVTEYMVNGSLRHVLLRKDRALDRRKRLIIAMDAAFGMEYLHSKNIVHFDLKCDNLLVNLRDSLRPICKVGDFGLSRIKHNTMVSGGVRGTLPWMAPELLNGSSSRVSEKVDVFSFGIVLWEILTGEEPYANMHCGAIIGGIVSNTLRPPIPEKCDSEWRKLMEECWSADPAVRPSFTEITNRLRTMSMQLQPKGQTHQSNKLS</sequence>
<proteinExistence type="predicted"/>
<dbReference type="FunFam" id="3.10.20.90:FF:000058">
    <property type="entry name" value="Octicosapeptide/phox/Bem1p domain kinase superfamily protein"/>
    <property type="match status" value="1"/>
</dbReference>
<keyword evidence="5" id="KW-0808">Transferase</keyword>
<dbReference type="GO" id="GO:0009734">
    <property type="term" value="P:auxin-activated signaling pathway"/>
    <property type="evidence" value="ECO:0007669"/>
    <property type="project" value="UniProtKB-KW"/>
</dbReference>
<evidence type="ECO:0000256" key="7">
    <source>
        <dbReference type="ARBA" id="ARBA00022777"/>
    </source>
</evidence>
<keyword evidence="9" id="KW-0927">Auxin signaling pathway</keyword>
<feature type="region of interest" description="Disordered" evidence="11">
    <location>
        <begin position="1"/>
        <end position="29"/>
    </location>
</feature>
<evidence type="ECO:0000256" key="2">
    <source>
        <dbReference type="ARBA" id="ARBA00022490"/>
    </source>
</evidence>
<dbReference type="AlphaFoldDB" id="A0A6P5E9M2"/>
<dbReference type="SUPFAM" id="SSF56112">
    <property type="entry name" value="Protein kinase-like (PK-like)"/>
    <property type="match status" value="1"/>
</dbReference>
<name>A0A6P5E9M2_ANACO</name>
<dbReference type="GO" id="GO:0010928">
    <property type="term" value="P:regulation of auxin mediated signaling pathway"/>
    <property type="evidence" value="ECO:0007669"/>
    <property type="project" value="UniProtKB-ARBA"/>
</dbReference>
<dbReference type="SMART" id="SM00666">
    <property type="entry name" value="PB1"/>
    <property type="match status" value="1"/>
</dbReference>
<evidence type="ECO:0000256" key="1">
    <source>
        <dbReference type="ARBA" id="ARBA00004496"/>
    </source>
</evidence>
<dbReference type="InterPro" id="IPR050167">
    <property type="entry name" value="Ser_Thr_protein_kinase"/>
</dbReference>
<feature type="domain" description="Protein kinase" evidence="12">
    <location>
        <begin position="820"/>
        <end position="1086"/>
    </location>
</feature>
<dbReference type="InterPro" id="IPR000719">
    <property type="entry name" value="Prot_kinase_dom"/>
</dbReference>
<dbReference type="GO" id="GO:0005737">
    <property type="term" value="C:cytoplasm"/>
    <property type="evidence" value="ECO:0007669"/>
    <property type="project" value="UniProtKB-SubCell"/>
</dbReference>
<evidence type="ECO:0000256" key="9">
    <source>
        <dbReference type="ARBA" id="ARBA00023294"/>
    </source>
</evidence>
<evidence type="ECO:0000256" key="3">
    <source>
        <dbReference type="ARBA" id="ARBA00022527"/>
    </source>
</evidence>
<dbReference type="CDD" id="cd13999">
    <property type="entry name" value="STKc_MAP3K-like"/>
    <property type="match status" value="1"/>
</dbReference>
<evidence type="ECO:0000256" key="5">
    <source>
        <dbReference type="ARBA" id="ARBA00022679"/>
    </source>
</evidence>
<dbReference type="Pfam" id="PF00564">
    <property type="entry name" value="PB1"/>
    <property type="match status" value="1"/>
</dbReference>
<feature type="region of interest" description="Disordered" evidence="11">
    <location>
        <begin position="767"/>
        <end position="793"/>
    </location>
</feature>
<keyword evidence="6 10" id="KW-0547">Nucleotide-binding</keyword>
<dbReference type="InterPro" id="IPR011009">
    <property type="entry name" value="Kinase-like_dom_sf"/>
</dbReference>
<comment type="subcellular location">
    <subcellularLocation>
        <location evidence="1">Cytoplasm</location>
    </subcellularLocation>
</comment>
<dbReference type="InterPro" id="IPR017441">
    <property type="entry name" value="Protein_kinase_ATP_BS"/>
</dbReference>
<dbReference type="GeneID" id="109703490"/>
<dbReference type="FunFam" id="3.30.200.20:FF:000081">
    <property type="entry name" value="Octicosapeptide/phox/Bem1p domain kinase superfamily protein"/>
    <property type="match status" value="1"/>
</dbReference>
<protein>
    <submittedName>
        <fullName evidence="14 15">Dual specificity protein kinase splB-like isoform X1</fullName>
    </submittedName>
</protein>
<evidence type="ECO:0000259" key="12">
    <source>
        <dbReference type="PROSITE" id="PS50011"/>
    </source>
</evidence>
<keyword evidence="8 10" id="KW-0067">ATP-binding</keyword>
<dbReference type="Proteomes" id="UP000515123">
    <property type="component" value="Linkage group 25"/>
</dbReference>
<dbReference type="SMART" id="SM00220">
    <property type="entry name" value="S_TKc"/>
    <property type="match status" value="1"/>
</dbReference>
<gene>
    <name evidence="14 15" type="primary">LOC109703490</name>
</gene>
<dbReference type="FunFam" id="1.10.510.10:FF:000142">
    <property type="entry name" value="Octicosapeptide/phox/Bem1p domain kinase superfamily protein"/>
    <property type="match status" value="1"/>
</dbReference>
<dbReference type="RefSeq" id="XP_020079687.1">
    <property type="nucleotide sequence ID" value="XM_020224098.1"/>
</dbReference>
<dbReference type="PRINTS" id="PR00109">
    <property type="entry name" value="TYRKINASE"/>
</dbReference>
<organism evidence="14">
    <name type="scientific">Ananas comosus</name>
    <name type="common">Pineapple</name>
    <name type="synonym">Ananas ananas</name>
    <dbReference type="NCBI Taxonomy" id="4615"/>
    <lineage>
        <taxon>Eukaryota</taxon>
        <taxon>Viridiplantae</taxon>
        <taxon>Streptophyta</taxon>
        <taxon>Embryophyta</taxon>
        <taxon>Tracheophyta</taxon>
        <taxon>Spermatophyta</taxon>
        <taxon>Magnoliopsida</taxon>
        <taxon>Liliopsida</taxon>
        <taxon>Poales</taxon>
        <taxon>Bromeliaceae</taxon>
        <taxon>Bromelioideae</taxon>
        <taxon>Ananas</taxon>
    </lineage>
</organism>
<evidence type="ECO:0000313" key="15">
    <source>
        <dbReference type="RefSeq" id="XP_020079688.1"/>
    </source>
</evidence>
<dbReference type="Pfam" id="PF07714">
    <property type="entry name" value="PK_Tyr_Ser-Thr"/>
    <property type="match status" value="1"/>
</dbReference>
<accession>A0A6P5E9M2</accession>
<dbReference type="InterPro" id="IPR001245">
    <property type="entry name" value="Ser-Thr/Tyr_kinase_cat_dom"/>
</dbReference>
<feature type="binding site" evidence="10">
    <location>
        <position position="851"/>
    </location>
    <ligand>
        <name>ATP</name>
        <dbReference type="ChEBI" id="CHEBI:30616"/>
    </ligand>
</feature>
<dbReference type="Gene3D" id="3.10.20.90">
    <property type="entry name" value="Phosphatidylinositol 3-kinase Catalytic Subunit, Chain A, domain 1"/>
    <property type="match status" value="1"/>
</dbReference>
<keyword evidence="3" id="KW-0723">Serine/threonine-protein kinase</keyword>
<dbReference type="RefSeq" id="XP_020079688.1">
    <property type="nucleotide sequence ID" value="XM_020224099.1"/>
</dbReference>
<dbReference type="PANTHER" id="PTHR23257">
    <property type="entry name" value="SERINE-THREONINE PROTEIN KINASE"/>
    <property type="match status" value="1"/>
</dbReference>
<evidence type="ECO:0000313" key="14">
    <source>
        <dbReference type="RefSeq" id="XP_020079687.1"/>
    </source>
</evidence>
<dbReference type="SUPFAM" id="SSF54277">
    <property type="entry name" value="CAD &amp; PB1 domains"/>
    <property type="match status" value="1"/>
</dbReference>
<dbReference type="GO" id="GO:0004674">
    <property type="term" value="F:protein serine/threonine kinase activity"/>
    <property type="evidence" value="ECO:0007669"/>
    <property type="project" value="UniProtKB-KW"/>
</dbReference>
<feature type="compositionally biased region" description="Basic and acidic residues" evidence="11">
    <location>
        <begin position="781"/>
        <end position="793"/>
    </location>
</feature>
<evidence type="ECO:0000256" key="10">
    <source>
        <dbReference type="PROSITE-ProRule" id="PRU10141"/>
    </source>
</evidence>
<dbReference type="PROSITE" id="PS50011">
    <property type="entry name" value="PROTEIN_KINASE_DOM"/>
    <property type="match status" value="1"/>
</dbReference>
<dbReference type="PANTHER" id="PTHR23257:SF963">
    <property type="entry name" value="AT08303P"/>
    <property type="match status" value="1"/>
</dbReference>
<keyword evidence="4" id="KW-0597">Phosphoprotein</keyword>
<evidence type="ECO:0000256" key="4">
    <source>
        <dbReference type="ARBA" id="ARBA00022553"/>
    </source>
</evidence>
<dbReference type="GO" id="GO:0005524">
    <property type="term" value="F:ATP binding"/>
    <property type="evidence" value="ECO:0007669"/>
    <property type="project" value="UniProtKB-UniRule"/>
</dbReference>
<dbReference type="Gramene" id="Aco010177.1.mrna1">
    <property type="protein sequence ID" value="Aco010177.1.mrna1"/>
    <property type="gene ID" value="Aco010177.1.path1"/>
</dbReference>
<dbReference type="CDD" id="cd06410">
    <property type="entry name" value="PB1_UP2"/>
    <property type="match status" value="1"/>
</dbReference>
<dbReference type="Gene3D" id="3.30.200.20">
    <property type="entry name" value="Phosphorylase Kinase, domain 1"/>
    <property type="match status" value="1"/>
</dbReference>
<reference evidence="13" key="1">
    <citation type="journal article" date="2015" name="Nat. Genet.">
        <title>The pineapple genome and the evolution of CAM photosynthesis.</title>
        <authorList>
            <person name="Ming R."/>
            <person name="VanBuren R."/>
            <person name="Wai C.M."/>
            <person name="Tang H."/>
            <person name="Schatz M.C."/>
            <person name="Bowers J.E."/>
            <person name="Lyons E."/>
            <person name="Wang M.L."/>
            <person name="Chen J."/>
            <person name="Biggers E."/>
            <person name="Zhang J."/>
            <person name="Huang L."/>
            <person name="Zhang L."/>
            <person name="Miao W."/>
            <person name="Zhang J."/>
            <person name="Ye Z."/>
            <person name="Miao C."/>
            <person name="Lin Z."/>
            <person name="Wang H."/>
            <person name="Zhou H."/>
            <person name="Yim W.C."/>
            <person name="Priest H.D."/>
            <person name="Zheng C."/>
            <person name="Woodhouse M."/>
            <person name="Edger P.P."/>
            <person name="Guyot R."/>
            <person name="Guo H.B."/>
            <person name="Guo H."/>
            <person name="Zheng G."/>
            <person name="Singh R."/>
            <person name="Sharma A."/>
            <person name="Min X."/>
            <person name="Zheng Y."/>
            <person name="Lee H."/>
            <person name="Gurtowski J."/>
            <person name="Sedlazeck F.J."/>
            <person name="Harkess A."/>
            <person name="McKain M.R."/>
            <person name="Liao Z."/>
            <person name="Fang J."/>
            <person name="Liu J."/>
            <person name="Zhang X."/>
            <person name="Zhang Q."/>
            <person name="Hu W."/>
            <person name="Qin Y."/>
            <person name="Wang K."/>
            <person name="Chen L.Y."/>
            <person name="Shirley N."/>
            <person name="Lin Y.R."/>
            <person name="Liu L.Y."/>
            <person name="Hernandez A.G."/>
            <person name="Wright C.L."/>
            <person name="Bulone V."/>
            <person name="Tuskan G.A."/>
            <person name="Heath K."/>
            <person name="Zee F."/>
            <person name="Moore P.H."/>
            <person name="Sunkar R."/>
            <person name="Leebens-Mack J.H."/>
            <person name="Mockler T."/>
            <person name="Bennetzen J.L."/>
            <person name="Freeling M."/>
            <person name="Sankoff D."/>
            <person name="Paterson A.H."/>
            <person name="Zhu X."/>
            <person name="Yang X."/>
            <person name="Smith J.A."/>
            <person name="Cushman J.C."/>
            <person name="Paull R.E."/>
            <person name="Yu Q."/>
        </authorList>
    </citation>
    <scope>NUCLEOTIDE SEQUENCE [LARGE SCALE GENOMIC DNA]</scope>
    <source>
        <strain evidence="13">cv. F153</strain>
    </source>
</reference>
<keyword evidence="13" id="KW-1185">Reference proteome</keyword>
<dbReference type="PROSITE" id="PS00108">
    <property type="entry name" value="PROTEIN_KINASE_ST"/>
    <property type="match status" value="1"/>
</dbReference>
<evidence type="ECO:0000256" key="11">
    <source>
        <dbReference type="SAM" id="MobiDB-lite"/>
    </source>
</evidence>
<reference evidence="14 15" key="2">
    <citation type="submission" date="2025-04" db="UniProtKB">
        <authorList>
            <consortium name="RefSeq"/>
        </authorList>
    </citation>
    <scope>IDENTIFICATION</scope>
    <source>
        <tissue evidence="14 15">Leaf</tissue>
    </source>
</reference>
<dbReference type="InterPro" id="IPR000270">
    <property type="entry name" value="PB1_dom"/>
</dbReference>
<dbReference type="OrthoDB" id="4062651at2759"/>
<evidence type="ECO:0000313" key="13">
    <source>
        <dbReference type="Proteomes" id="UP000515123"/>
    </source>
</evidence>
<dbReference type="InterPro" id="IPR008271">
    <property type="entry name" value="Ser/Thr_kinase_AS"/>
</dbReference>